<evidence type="ECO:0000256" key="1">
    <source>
        <dbReference type="ARBA" id="ARBA00022801"/>
    </source>
</evidence>
<dbReference type="InterPro" id="IPR011583">
    <property type="entry name" value="Chitinase_II/V-like_cat"/>
</dbReference>
<dbReference type="SMART" id="SM00636">
    <property type="entry name" value="Glyco_18"/>
    <property type="match status" value="1"/>
</dbReference>
<dbReference type="GO" id="GO:0008061">
    <property type="term" value="F:chitin binding"/>
    <property type="evidence" value="ECO:0007669"/>
    <property type="project" value="InterPro"/>
</dbReference>
<dbReference type="SUPFAM" id="SSF55383">
    <property type="entry name" value="Copper amine oxidase, domain N"/>
    <property type="match status" value="1"/>
</dbReference>
<dbReference type="PROSITE" id="PS01095">
    <property type="entry name" value="GH18_1"/>
    <property type="match status" value="1"/>
</dbReference>
<organism evidence="4">
    <name type="scientific">hydrocarbon metagenome</name>
    <dbReference type="NCBI Taxonomy" id="938273"/>
    <lineage>
        <taxon>unclassified sequences</taxon>
        <taxon>metagenomes</taxon>
        <taxon>ecological metagenomes</taxon>
    </lineage>
</organism>
<name>A0A0W8E791_9ZZZZ</name>
<dbReference type="InterPro" id="IPR029070">
    <property type="entry name" value="Chitinase_insertion_sf"/>
</dbReference>
<reference evidence="4" key="1">
    <citation type="journal article" date="2015" name="Proc. Natl. Acad. Sci. U.S.A.">
        <title>Networks of energetic and metabolic interactions define dynamics in microbial communities.</title>
        <authorList>
            <person name="Embree M."/>
            <person name="Liu J.K."/>
            <person name="Al-Bassam M.M."/>
            <person name="Zengler K."/>
        </authorList>
    </citation>
    <scope>NUCLEOTIDE SEQUENCE</scope>
</reference>
<comment type="caution">
    <text evidence="4">The sequence shown here is derived from an EMBL/GenBank/DDBJ whole genome shotgun (WGS) entry which is preliminary data.</text>
</comment>
<dbReference type="EMBL" id="LNQE01001848">
    <property type="protein sequence ID" value="KUG04480.1"/>
    <property type="molecule type" value="Genomic_DNA"/>
</dbReference>
<dbReference type="Pfam" id="PF00704">
    <property type="entry name" value="Glyco_hydro_18"/>
    <property type="match status" value="1"/>
</dbReference>
<proteinExistence type="predicted"/>
<dbReference type="InterPro" id="IPR012854">
    <property type="entry name" value="Cu_amine_oxidase-like_N"/>
</dbReference>
<protein>
    <submittedName>
        <fullName evidence="4">Putative peptidoglycan hydrolase yvbx, not involved in spore germination</fullName>
    </submittedName>
</protein>
<dbReference type="Gene3D" id="3.30.457.10">
    <property type="entry name" value="Copper amine oxidase-like, N-terminal domain"/>
    <property type="match status" value="2"/>
</dbReference>
<evidence type="ECO:0000313" key="4">
    <source>
        <dbReference type="EMBL" id="KUG04480.1"/>
    </source>
</evidence>
<dbReference type="PANTHER" id="PTHR46066:SF2">
    <property type="entry name" value="CHITINASE DOMAIN-CONTAINING PROTEIN 1"/>
    <property type="match status" value="1"/>
</dbReference>
<dbReference type="Gene3D" id="3.20.20.80">
    <property type="entry name" value="Glycosidases"/>
    <property type="match status" value="1"/>
</dbReference>
<dbReference type="GO" id="GO:0005975">
    <property type="term" value="P:carbohydrate metabolic process"/>
    <property type="evidence" value="ECO:0007669"/>
    <property type="project" value="InterPro"/>
</dbReference>
<dbReference type="PROSITE" id="PS51910">
    <property type="entry name" value="GH18_2"/>
    <property type="match status" value="1"/>
</dbReference>
<evidence type="ECO:0000256" key="2">
    <source>
        <dbReference type="ARBA" id="ARBA00023295"/>
    </source>
</evidence>
<accession>A0A0W8E791</accession>
<dbReference type="GO" id="GO:0004553">
    <property type="term" value="F:hydrolase activity, hydrolyzing O-glycosyl compounds"/>
    <property type="evidence" value="ECO:0007669"/>
    <property type="project" value="InterPro"/>
</dbReference>
<keyword evidence="1 4" id="KW-0378">Hydrolase</keyword>
<dbReference type="InterPro" id="IPR001579">
    <property type="entry name" value="Glyco_hydro_18_chit_AS"/>
</dbReference>
<evidence type="ECO:0000259" key="3">
    <source>
        <dbReference type="PROSITE" id="PS51910"/>
    </source>
</evidence>
<dbReference type="InterPro" id="IPR017853">
    <property type="entry name" value="GH"/>
</dbReference>
<dbReference type="AlphaFoldDB" id="A0A0W8E791"/>
<dbReference type="InterPro" id="IPR001223">
    <property type="entry name" value="Glyco_hydro18_cat"/>
</dbReference>
<keyword evidence="2" id="KW-0326">Glycosidase</keyword>
<gene>
    <name evidence="4" type="ORF">ASZ90_018148</name>
</gene>
<dbReference type="PANTHER" id="PTHR46066">
    <property type="entry name" value="CHITINASE DOMAIN-CONTAINING PROTEIN 1 FAMILY MEMBER"/>
    <property type="match status" value="1"/>
</dbReference>
<dbReference type="SUPFAM" id="SSF51445">
    <property type="entry name" value="(Trans)glycosidases"/>
    <property type="match status" value="1"/>
</dbReference>
<feature type="domain" description="GH18" evidence="3">
    <location>
        <begin position="147"/>
        <end position="452"/>
    </location>
</feature>
<dbReference type="Pfam" id="PF07833">
    <property type="entry name" value="Cu_amine_oxidN1"/>
    <property type="match status" value="1"/>
</dbReference>
<dbReference type="Gene3D" id="3.10.50.10">
    <property type="match status" value="1"/>
</dbReference>
<dbReference type="InterPro" id="IPR036582">
    <property type="entry name" value="Mao_N_sf"/>
</dbReference>
<sequence>MKDNWKYSLLLVILSTFVFAFTAQASTNPGISINGELREISPPAVIKNDRTMVPVRFIVEDELLQGEVYWDGKQQKVAMNCRGKYIEFFIGSSYARVDGQTLRFDTAPYIYQDRTYVPLRFLVEALGASVSWNSQACRVNIQFDYSPRVFAYYYYSSGKELNDNIRYFTDIAFRWYETNEYGHLSYEYKDDYQAVLDLVSRHNVKTHASVVLMDSSKLHQLLSNSQNRKMLIGNLMDQVNKYGYDGVNIDFEFINAGDAAHFTTFLKELKAVLGAEKELSAAVFARTESDQWPTGYEYAKIGQIADQVVVMAYDYHYKTSSAGAVAPLWWVEKVVDYMTARIPAHKIMLGMATYGYDWSSNGSAQTITAEKLAGIKEKYQVTEHFDSKSMSPYYTYSDEYKNSHEIWMENERSLKGKLDKATGARLGGISFWRIGNGFYDLYQLLGKQGYGSPVSLR</sequence>